<dbReference type="EMBL" id="JBICCN010000254">
    <property type="protein sequence ID" value="KAL3082716.1"/>
    <property type="molecule type" value="Genomic_DNA"/>
</dbReference>
<organism evidence="2 3">
    <name type="scientific">Heterodera schachtii</name>
    <name type="common">Sugarbeet cyst nematode worm</name>
    <name type="synonym">Tylenchus schachtii</name>
    <dbReference type="NCBI Taxonomy" id="97005"/>
    <lineage>
        <taxon>Eukaryota</taxon>
        <taxon>Metazoa</taxon>
        <taxon>Ecdysozoa</taxon>
        <taxon>Nematoda</taxon>
        <taxon>Chromadorea</taxon>
        <taxon>Rhabditida</taxon>
        <taxon>Tylenchina</taxon>
        <taxon>Tylenchomorpha</taxon>
        <taxon>Tylenchoidea</taxon>
        <taxon>Heteroderidae</taxon>
        <taxon>Heteroderinae</taxon>
        <taxon>Heterodera</taxon>
    </lineage>
</organism>
<proteinExistence type="predicted"/>
<sequence length="73" mass="8651">MRFASIRFALFLFLFLAHFGANETTENGEGQLESEEENRNELRKMPFEEQEKAFSFATCEEKRKKHFVLLSML</sequence>
<accession>A0ABD2ITR3</accession>
<reference evidence="2 3" key="1">
    <citation type="submission" date="2024-10" db="EMBL/GenBank/DDBJ databases">
        <authorList>
            <person name="Kim D."/>
        </authorList>
    </citation>
    <scope>NUCLEOTIDE SEQUENCE [LARGE SCALE GENOMIC DNA]</scope>
    <source>
        <strain evidence="2">Taebaek</strain>
    </source>
</reference>
<protein>
    <submittedName>
        <fullName evidence="2">Uncharacterized protein</fullName>
    </submittedName>
</protein>
<keyword evidence="3" id="KW-1185">Reference proteome</keyword>
<comment type="caution">
    <text evidence="2">The sequence shown here is derived from an EMBL/GenBank/DDBJ whole genome shotgun (WGS) entry which is preliminary data.</text>
</comment>
<feature type="signal peptide" evidence="1">
    <location>
        <begin position="1"/>
        <end position="24"/>
    </location>
</feature>
<feature type="chain" id="PRO_5044743507" evidence="1">
    <location>
        <begin position="25"/>
        <end position="73"/>
    </location>
</feature>
<name>A0ABD2ITR3_HETSC</name>
<dbReference type="Proteomes" id="UP001620645">
    <property type="component" value="Unassembled WGS sequence"/>
</dbReference>
<keyword evidence="1" id="KW-0732">Signal</keyword>
<dbReference type="AlphaFoldDB" id="A0ABD2ITR3"/>
<gene>
    <name evidence="2" type="ORF">niasHS_010518</name>
</gene>
<evidence type="ECO:0000256" key="1">
    <source>
        <dbReference type="SAM" id="SignalP"/>
    </source>
</evidence>
<evidence type="ECO:0000313" key="3">
    <source>
        <dbReference type="Proteomes" id="UP001620645"/>
    </source>
</evidence>
<evidence type="ECO:0000313" key="2">
    <source>
        <dbReference type="EMBL" id="KAL3082716.1"/>
    </source>
</evidence>